<dbReference type="EMBL" id="JAVRRF010000052">
    <property type="protein sequence ID" value="KAK5048778.1"/>
    <property type="molecule type" value="Genomic_DNA"/>
</dbReference>
<dbReference type="PANTHER" id="PTHR47540">
    <property type="entry name" value="THIAMINE REPRESSIBLE GENES REGULATORY PROTEIN THI5"/>
    <property type="match status" value="1"/>
</dbReference>
<organism evidence="8 9">
    <name type="scientific">Exophiala sideris</name>
    <dbReference type="NCBI Taxonomy" id="1016849"/>
    <lineage>
        <taxon>Eukaryota</taxon>
        <taxon>Fungi</taxon>
        <taxon>Dikarya</taxon>
        <taxon>Ascomycota</taxon>
        <taxon>Pezizomycotina</taxon>
        <taxon>Eurotiomycetes</taxon>
        <taxon>Chaetothyriomycetidae</taxon>
        <taxon>Chaetothyriales</taxon>
        <taxon>Herpotrichiellaceae</taxon>
        <taxon>Exophiala</taxon>
    </lineage>
</organism>
<evidence type="ECO:0000256" key="2">
    <source>
        <dbReference type="ARBA" id="ARBA00022833"/>
    </source>
</evidence>
<dbReference type="InterPro" id="IPR051711">
    <property type="entry name" value="Stress_Response_Reg"/>
</dbReference>
<dbReference type="Pfam" id="PF04082">
    <property type="entry name" value="Fungal_trans"/>
    <property type="match status" value="1"/>
</dbReference>
<evidence type="ECO:0000256" key="6">
    <source>
        <dbReference type="ARBA" id="ARBA00023242"/>
    </source>
</evidence>
<name>A0ABR0IUN1_9EURO</name>
<keyword evidence="2" id="KW-0862">Zinc</keyword>
<accession>A0ABR0IUN1</accession>
<evidence type="ECO:0000256" key="4">
    <source>
        <dbReference type="ARBA" id="ARBA00023125"/>
    </source>
</evidence>
<evidence type="ECO:0000256" key="5">
    <source>
        <dbReference type="ARBA" id="ARBA00023163"/>
    </source>
</evidence>
<keyword evidence="3" id="KW-0805">Transcription regulation</keyword>
<keyword evidence="4" id="KW-0238">DNA-binding</keyword>
<feature type="domain" description="Xylanolytic transcriptional activator regulatory" evidence="7">
    <location>
        <begin position="181"/>
        <end position="420"/>
    </location>
</feature>
<gene>
    <name evidence="8" type="primary">GIN1_6</name>
    <name evidence="8" type="ORF">LTR69_011277</name>
</gene>
<comment type="caution">
    <text evidence="8">The sequence shown here is derived from an EMBL/GenBank/DDBJ whole genome shotgun (WGS) entry which is preliminary data.</text>
</comment>
<evidence type="ECO:0000259" key="7">
    <source>
        <dbReference type="Pfam" id="PF04082"/>
    </source>
</evidence>
<evidence type="ECO:0000313" key="9">
    <source>
        <dbReference type="Proteomes" id="UP001345691"/>
    </source>
</evidence>
<keyword evidence="6" id="KW-0539">Nucleus</keyword>
<proteinExistence type="predicted"/>
<dbReference type="Proteomes" id="UP001345691">
    <property type="component" value="Unassembled WGS sequence"/>
</dbReference>
<evidence type="ECO:0000256" key="1">
    <source>
        <dbReference type="ARBA" id="ARBA00004123"/>
    </source>
</evidence>
<dbReference type="InterPro" id="IPR007219">
    <property type="entry name" value="XnlR_reg_dom"/>
</dbReference>
<sequence>MASHHGTSPVRLMKSPECTYVQPRCARTSTADYVRELESKNRRLSELVSQSTQADKVGLDSTDWRRSSLISSSSGGATDIHDATTAEDHLETMIDGVGQLQQDKNGSYSYHGHYAGLTLLKRVHECCRRLMPSISPDTAPDITQIFDQSVPSCKQPPTVQLTLPEKAVAKCLTSVALNDASCLMTFIDVPSFDRMLERIYTIEEELYSETEFRFLALFYASLAVGALFTSTQNDMEEEGTSQSYTYFLMAHSMIDPAQCRDLTTMQAILFIIIYLQALGRLSDCYSYLALAWGSAAQMGLHRSYTPAYFDSLQTETRKRIYWTLCTMDIYLSNLLGLPRTVGQSFGDQEMPKEVVAGQLAPLPPSPRLRLANHHTRLLNIMSKVVDFLCPTSVTPSEHNRYRRVEASKLSQIEVELAEWYSALPAMAEQSGAGGHDQICAHLRLRLAYAHVQMVLYRPFLHHIMGGKARSEAEMRSYACASSCIKAAMQVIWIVQQLHQQGRAVAPYWLAPFMTLFSAMTLVMFALSNKGGATVDEAWEAVNSAYSLFSDLSSRSLTARRCAAVLEAFTMKRSASSVHSPTSILYSDTGSKTSSVSPMGKLNVQDSQSREFWPILSDGTAQLSNITTTSLGAPSDLLDVHEAEGSSGMAEFELGGAIDDDSIWLTDGVIESTNPPSCIWDDIPTSENCFFPICVRCQCNKALRLGMATKSCTF</sequence>
<dbReference type="CDD" id="cd12148">
    <property type="entry name" value="fungal_TF_MHR"/>
    <property type="match status" value="1"/>
</dbReference>
<evidence type="ECO:0000313" key="8">
    <source>
        <dbReference type="EMBL" id="KAK5048778.1"/>
    </source>
</evidence>
<protein>
    <submittedName>
        <fullName evidence="8">Gypsy retrotransposon integrase-like protein 1</fullName>
    </submittedName>
</protein>
<evidence type="ECO:0000256" key="3">
    <source>
        <dbReference type="ARBA" id="ARBA00023015"/>
    </source>
</evidence>
<keyword evidence="9" id="KW-1185">Reference proteome</keyword>
<comment type="subcellular location">
    <subcellularLocation>
        <location evidence="1">Nucleus</location>
    </subcellularLocation>
</comment>
<dbReference type="PANTHER" id="PTHR47540:SF1">
    <property type="entry name" value="ACTIVATOR OF STRESS GENES 1-RELATED"/>
    <property type="match status" value="1"/>
</dbReference>
<reference evidence="8 9" key="1">
    <citation type="submission" date="2023-08" db="EMBL/GenBank/DDBJ databases">
        <title>Black Yeasts Isolated from many extreme environments.</title>
        <authorList>
            <person name="Coleine C."/>
            <person name="Stajich J.E."/>
            <person name="Selbmann L."/>
        </authorList>
    </citation>
    <scope>NUCLEOTIDE SEQUENCE [LARGE SCALE GENOMIC DNA]</scope>
    <source>
        <strain evidence="8 9">CCFEE 6328</strain>
    </source>
</reference>
<keyword evidence="5" id="KW-0804">Transcription</keyword>